<name>A0A7C8GU79_9BACI</name>
<keyword evidence="1" id="KW-1133">Transmembrane helix</keyword>
<dbReference type="EMBL" id="WEID01000047">
    <property type="protein sequence ID" value="KAB8136775.1"/>
    <property type="molecule type" value="Genomic_DNA"/>
</dbReference>
<dbReference type="InterPro" id="IPR013587">
    <property type="entry name" value="Nitrate/nitrite_sensing"/>
</dbReference>
<evidence type="ECO:0000313" key="4">
    <source>
        <dbReference type="Proteomes" id="UP000480246"/>
    </source>
</evidence>
<proteinExistence type="predicted"/>
<dbReference type="Pfam" id="PF08376">
    <property type="entry name" value="NIT"/>
    <property type="match status" value="1"/>
</dbReference>
<sequence length="147" mass="16380">MTISKKLYILIAIPFIAVVLLSAIGIISQMNTVKQSERLNELITLSTNLSAYVHEMQKERGATGVFTGSNGQTFQVELSEQRALTDGKLQELNTFLKSFDASSYGAEFYESLQEAIEQKDQLQSHREAVDSFSINDSEATGYYSTHN</sequence>
<gene>
    <name evidence="3" type="ORF">F9U64_09720</name>
</gene>
<accession>A0A7C8GU79</accession>
<evidence type="ECO:0000256" key="1">
    <source>
        <dbReference type="SAM" id="Phobius"/>
    </source>
</evidence>
<comment type="caution">
    <text evidence="3">The sequence shown here is derived from an EMBL/GenBank/DDBJ whole genome shotgun (WGS) entry which is preliminary data.</text>
</comment>
<organism evidence="3 4">
    <name type="scientific">Gracilibacillus oryzae</name>
    <dbReference type="NCBI Taxonomy" id="1672701"/>
    <lineage>
        <taxon>Bacteria</taxon>
        <taxon>Bacillati</taxon>
        <taxon>Bacillota</taxon>
        <taxon>Bacilli</taxon>
        <taxon>Bacillales</taxon>
        <taxon>Bacillaceae</taxon>
        <taxon>Gracilibacillus</taxon>
    </lineage>
</organism>
<reference evidence="3 4" key="1">
    <citation type="submission" date="2019-10" db="EMBL/GenBank/DDBJ databases">
        <title>Gracilibacillus sp. nov. isolated from rice seeds.</title>
        <authorList>
            <person name="He S."/>
        </authorList>
    </citation>
    <scope>NUCLEOTIDE SEQUENCE [LARGE SCALE GENOMIC DNA]</scope>
    <source>
        <strain evidence="3 4">TD8</strain>
    </source>
</reference>
<dbReference type="OrthoDB" id="2489132at2"/>
<dbReference type="AlphaFoldDB" id="A0A7C8GU79"/>
<dbReference type="Proteomes" id="UP000480246">
    <property type="component" value="Unassembled WGS sequence"/>
</dbReference>
<evidence type="ECO:0000313" key="3">
    <source>
        <dbReference type="EMBL" id="KAB8136775.1"/>
    </source>
</evidence>
<keyword evidence="4" id="KW-1185">Reference proteome</keyword>
<keyword evidence="1" id="KW-0812">Transmembrane</keyword>
<keyword evidence="1" id="KW-0472">Membrane</keyword>
<protein>
    <recommendedName>
        <fullName evidence="2">Nitrate/nitrite sensing protein domain-containing protein</fullName>
    </recommendedName>
</protein>
<feature type="domain" description="Nitrate/nitrite sensing protein" evidence="2">
    <location>
        <begin position="53"/>
        <end position="145"/>
    </location>
</feature>
<feature type="transmembrane region" description="Helical" evidence="1">
    <location>
        <begin position="7"/>
        <end position="27"/>
    </location>
</feature>
<evidence type="ECO:0000259" key="2">
    <source>
        <dbReference type="Pfam" id="PF08376"/>
    </source>
</evidence>